<dbReference type="Proteomes" id="UP000295292">
    <property type="component" value="Unassembled WGS sequence"/>
</dbReference>
<dbReference type="EMBL" id="SNYV01000011">
    <property type="protein sequence ID" value="TDQ79069.1"/>
    <property type="molecule type" value="Genomic_DNA"/>
</dbReference>
<evidence type="ECO:0000313" key="2">
    <source>
        <dbReference type="Proteomes" id="UP000295292"/>
    </source>
</evidence>
<reference evidence="1 2" key="1">
    <citation type="submission" date="2019-03" db="EMBL/GenBank/DDBJ databases">
        <title>Genomic Encyclopedia of Archaeal and Bacterial Type Strains, Phase II (KMG-II): from individual species to whole genera.</title>
        <authorList>
            <person name="Goeker M."/>
        </authorList>
    </citation>
    <scope>NUCLEOTIDE SEQUENCE [LARGE SCALE GENOMIC DNA]</scope>
    <source>
        <strain evidence="1 2">DSM 28353</strain>
    </source>
</reference>
<evidence type="ECO:0000313" key="1">
    <source>
        <dbReference type="EMBL" id="TDQ79069.1"/>
    </source>
</evidence>
<proteinExistence type="predicted"/>
<organism evidence="1 2">
    <name type="scientific">Sphingobacterium yanglingense</name>
    <dbReference type="NCBI Taxonomy" id="1437280"/>
    <lineage>
        <taxon>Bacteria</taxon>
        <taxon>Pseudomonadati</taxon>
        <taxon>Bacteroidota</taxon>
        <taxon>Sphingobacteriia</taxon>
        <taxon>Sphingobacteriales</taxon>
        <taxon>Sphingobacteriaceae</taxon>
        <taxon>Sphingobacterium</taxon>
    </lineage>
</organism>
<sequence>MRVIHIYITFLLLSLPILGQAQTYIQGEDFLPFSQAATSKYLHPKTQISLEEAFIKLKEIEGDEFKKTLSQLRGEYYMVDGMLTSFSCSELSTLRKLKYRGIHYSYEYIKYGFDTAEYWHIMYKDLDTHKTLVYYSRKSQVLFFDLENDTYSIMGTVYAPIDKINEAQEFIEKLVESITFKN</sequence>
<protein>
    <submittedName>
        <fullName evidence="1">Uncharacterized protein</fullName>
    </submittedName>
</protein>
<dbReference type="RefSeq" id="WP_133582884.1">
    <property type="nucleotide sequence ID" value="NZ_SNYV01000011.1"/>
</dbReference>
<dbReference type="AlphaFoldDB" id="A0A4V3DE05"/>
<accession>A0A4V3DE05</accession>
<gene>
    <name evidence="1" type="ORF">CLV99_0501</name>
</gene>
<keyword evidence="2" id="KW-1185">Reference proteome</keyword>
<name>A0A4V3DE05_9SPHI</name>
<comment type="caution">
    <text evidence="1">The sequence shown here is derived from an EMBL/GenBank/DDBJ whole genome shotgun (WGS) entry which is preliminary data.</text>
</comment>